<dbReference type="PANTHER" id="PTHR48010:SF58">
    <property type="entry name" value="RECEPTOR PROTEIN KINASE-LIKE PROTEIN ZAR1"/>
    <property type="match status" value="1"/>
</dbReference>
<accession>A0A382YNP0</accession>
<reference evidence="2" key="1">
    <citation type="submission" date="2018-05" db="EMBL/GenBank/DDBJ databases">
        <authorList>
            <person name="Lanie J.A."/>
            <person name="Ng W.-L."/>
            <person name="Kazmierczak K.M."/>
            <person name="Andrzejewski T.M."/>
            <person name="Davidsen T.M."/>
            <person name="Wayne K.J."/>
            <person name="Tettelin H."/>
            <person name="Glass J.I."/>
            <person name="Rusch D."/>
            <person name="Podicherti R."/>
            <person name="Tsui H.-C.T."/>
            <person name="Winkler M.E."/>
        </authorList>
    </citation>
    <scope>NUCLEOTIDE SEQUENCE</scope>
</reference>
<dbReference type="Gene3D" id="2.60.40.10">
    <property type="entry name" value="Immunoglobulins"/>
    <property type="match status" value="1"/>
</dbReference>
<dbReference type="EMBL" id="UINC01177135">
    <property type="protein sequence ID" value="SVD84599.1"/>
    <property type="molecule type" value="Genomic_DNA"/>
</dbReference>
<proteinExistence type="predicted"/>
<feature type="non-terminal residue" evidence="2">
    <location>
        <position position="262"/>
    </location>
</feature>
<dbReference type="InterPro" id="IPR050994">
    <property type="entry name" value="At_inactive_RLKs"/>
</dbReference>
<dbReference type="InterPro" id="IPR022409">
    <property type="entry name" value="PKD/Chitinase_dom"/>
</dbReference>
<dbReference type="SMART" id="SM00089">
    <property type="entry name" value="PKD"/>
    <property type="match status" value="1"/>
</dbReference>
<dbReference type="InterPro" id="IPR035986">
    <property type="entry name" value="PKD_dom_sf"/>
</dbReference>
<feature type="non-terminal residue" evidence="2">
    <location>
        <position position="1"/>
    </location>
</feature>
<dbReference type="SUPFAM" id="SSF52058">
    <property type="entry name" value="L domain-like"/>
    <property type="match status" value="1"/>
</dbReference>
<gene>
    <name evidence="2" type="ORF">METZ01_LOCUS437453</name>
</gene>
<dbReference type="CDD" id="cd00146">
    <property type="entry name" value="PKD"/>
    <property type="match status" value="1"/>
</dbReference>
<sequence length="262" mass="26664">ISLSNGATVVTFKATDNDGVSATTTATITVLEPGTNAAPSVSISGGNRTIADSDGNAGETVSFTGTATDSDGTIASTQWLVGGSEVATGTSASFSLDNGATVVTFKATDNDGESISTTVTITVEAQSFTEREALIALYNATNGNSWTNNTGWLGAAGTECTWYGIECSGGNLHQISLSGNNLSGSIPTELGSLSTLINLVLHSNSLSGSIPTSLSGLTGLLRNGNPIGALYLHENQLSGTIPQSIVDMGIETYGIRLQNFLT</sequence>
<dbReference type="SUPFAM" id="SSF49299">
    <property type="entry name" value="PKD domain"/>
    <property type="match status" value="1"/>
</dbReference>
<dbReference type="PANTHER" id="PTHR48010">
    <property type="entry name" value="OS05G0588300 PROTEIN"/>
    <property type="match status" value="1"/>
</dbReference>
<protein>
    <recommendedName>
        <fullName evidence="1">PKD/Chitinase domain-containing protein</fullName>
    </recommendedName>
</protein>
<dbReference type="AlphaFoldDB" id="A0A382YNP0"/>
<dbReference type="Pfam" id="PF00560">
    <property type="entry name" value="LRR_1"/>
    <property type="match status" value="2"/>
</dbReference>
<name>A0A382YNP0_9ZZZZ</name>
<dbReference type="InterPro" id="IPR013783">
    <property type="entry name" value="Ig-like_fold"/>
</dbReference>
<organism evidence="2">
    <name type="scientific">marine metagenome</name>
    <dbReference type="NCBI Taxonomy" id="408172"/>
    <lineage>
        <taxon>unclassified sequences</taxon>
        <taxon>metagenomes</taxon>
        <taxon>ecological metagenomes</taxon>
    </lineage>
</organism>
<evidence type="ECO:0000313" key="2">
    <source>
        <dbReference type="EMBL" id="SVD84599.1"/>
    </source>
</evidence>
<dbReference type="InterPro" id="IPR001611">
    <property type="entry name" value="Leu-rich_rpt"/>
</dbReference>
<dbReference type="InterPro" id="IPR032675">
    <property type="entry name" value="LRR_dom_sf"/>
</dbReference>
<dbReference type="Gene3D" id="3.80.10.10">
    <property type="entry name" value="Ribonuclease Inhibitor"/>
    <property type="match status" value="1"/>
</dbReference>
<evidence type="ECO:0000259" key="1">
    <source>
        <dbReference type="SMART" id="SM00089"/>
    </source>
</evidence>
<feature type="domain" description="PKD/Chitinase" evidence="1">
    <location>
        <begin position="45"/>
        <end position="126"/>
    </location>
</feature>